<comment type="caution">
    <text evidence="1">The sequence shown here is derived from an EMBL/GenBank/DDBJ whole genome shotgun (WGS) entry which is preliminary data.</text>
</comment>
<keyword evidence="2" id="KW-1185">Reference proteome</keyword>
<protein>
    <submittedName>
        <fullName evidence="1">Uncharacterized protein</fullName>
    </submittedName>
</protein>
<dbReference type="Proteomes" id="UP000241085">
    <property type="component" value="Unassembled WGS sequence"/>
</dbReference>
<reference evidence="1 2" key="1">
    <citation type="submission" date="2018-03" db="EMBL/GenBank/DDBJ databases">
        <title>Bacteriophage NCPPB3778 and a type I-E CRISPR drive the evolution of the US Biological Select Agent, Rathayibacter toxicus.</title>
        <authorList>
            <person name="Davis E.W.II."/>
            <person name="Tabima J.F."/>
            <person name="Weisberg A.J."/>
            <person name="Dantas Lopes L."/>
            <person name="Wiseman M.S."/>
            <person name="Wiseman M.S."/>
            <person name="Pupko T."/>
            <person name="Belcher M.S."/>
            <person name="Sechler A.J."/>
            <person name="Tancos M.A."/>
            <person name="Schroeder B.K."/>
            <person name="Murray T.D."/>
            <person name="Luster D.G."/>
            <person name="Schneider W.L."/>
            <person name="Rogers E."/>
            <person name="Andreote F.D."/>
            <person name="Grunwald N.J."/>
            <person name="Putnam M.L."/>
            <person name="Chang J.H."/>
        </authorList>
    </citation>
    <scope>NUCLEOTIDE SEQUENCE [LARGE SCALE GENOMIC DNA]</scope>
    <source>
        <strain evidence="1 2">DSM 15933</strain>
    </source>
</reference>
<accession>A0A2T4UP69</accession>
<proteinExistence type="predicted"/>
<gene>
    <name evidence="1" type="ORF">C1I63_19120</name>
</gene>
<dbReference type="AlphaFoldDB" id="A0A2T4UP69"/>
<dbReference type="RefSeq" id="WP_107576144.1">
    <property type="nucleotide sequence ID" value="NZ_PZPL01000002.1"/>
</dbReference>
<sequence length="111" mass="12118">MKLEDQLDGPFEDLLAAPLDLEAIALEVHEVRTAEWFDAEQVPSWGVLLRVTALLRSPVPRLVDRVRLLEQVADGRVPHRNRGACPQGAADAAARDSVCRACQILGAPRAS</sequence>
<organism evidence="1 2">
    <name type="scientific">Rathayibacter caricis DSM 15933</name>
    <dbReference type="NCBI Taxonomy" id="1328867"/>
    <lineage>
        <taxon>Bacteria</taxon>
        <taxon>Bacillati</taxon>
        <taxon>Actinomycetota</taxon>
        <taxon>Actinomycetes</taxon>
        <taxon>Micrococcales</taxon>
        <taxon>Microbacteriaceae</taxon>
        <taxon>Rathayibacter</taxon>
    </lineage>
</organism>
<evidence type="ECO:0000313" key="1">
    <source>
        <dbReference type="EMBL" id="PTL71335.1"/>
    </source>
</evidence>
<evidence type="ECO:0000313" key="2">
    <source>
        <dbReference type="Proteomes" id="UP000241085"/>
    </source>
</evidence>
<name>A0A2T4UP69_9MICO</name>
<dbReference type="EMBL" id="PZPL01000002">
    <property type="protein sequence ID" value="PTL71335.1"/>
    <property type="molecule type" value="Genomic_DNA"/>
</dbReference>